<name>A0ACC0NX10_RHOML</name>
<dbReference type="Proteomes" id="UP001062846">
    <property type="component" value="Chromosome 4"/>
</dbReference>
<protein>
    <submittedName>
        <fullName evidence="1">Uncharacterized protein</fullName>
    </submittedName>
</protein>
<accession>A0ACC0NX10</accession>
<reference evidence="1" key="1">
    <citation type="submission" date="2022-02" db="EMBL/GenBank/DDBJ databases">
        <title>Plant Genome Project.</title>
        <authorList>
            <person name="Zhang R.-G."/>
        </authorList>
    </citation>
    <scope>NUCLEOTIDE SEQUENCE</scope>
    <source>
        <strain evidence="1">AT1</strain>
    </source>
</reference>
<proteinExistence type="predicted"/>
<evidence type="ECO:0000313" key="2">
    <source>
        <dbReference type="Proteomes" id="UP001062846"/>
    </source>
</evidence>
<comment type="caution">
    <text evidence="1">The sequence shown here is derived from an EMBL/GenBank/DDBJ whole genome shotgun (WGS) entry which is preliminary data.</text>
</comment>
<gene>
    <name evidence="1" type="ORF">RHMOL_Rhmol04G0015900</name>
</gene>
<sequence length="83" mass="9349">MKRERSDNLDMVQVGVALPVGREPEFVRSEEKDDYKEWESSKDHAFFVQSDQISLPCLVLRVSSCWGVSNRSGTATVQVGAPY</sequence>
<evidence type="ECO:0000313" key="1">
    <source>
        <dbReference type="EMBL" id="KAI8557504.1"/>
    </source>
</evidence>
<organism evidence="1 2">
    <name type="scientific">Rhododendron molle</name>
    <name type="common">Chinese azalea</name>
    <name type="synonym">Azalea mollis</name>
    <dbReference type="NCBI Taxonomy" id="49168"/>
    <lineage>
        <taxon>Eukaryota</taxon>
        <taxon>Viridiplantae</taxon>
        <taxon>Streptophyta</taxon>
        <taxon>Embryophyta</taxon>
        <taxon>Tracheophyta</taxon>
        <taxon>Spermatophyta</taxon>
        <taxon>Magnoliopsida</taxon>
        <taxon>eudicotyledons</taxon>
        <taxon>Gunneridae</taxon>
        <taxon>Pentapetalae</taxon>
        <taxon>asterids</taxon>
        <taxon>Ericales</taxon>
        <taxon>Ericaceae</taxon>
        <taxon>Ericoideae</taxon>
        <taxon>Rhodoreae</taxon>
        <taxon>Rhododendron</taxon>
    </lineage>
</organism>
<keyword evidence="2" id="KW-1185">Reference proteome</keyword>
<dbReference type="EMBL" id="CM046391">
    <property type="protein sequence ID" value="KAI8557504.1"/>
    <property type="molecule type" value="Genomic_DNA"/>
</dbReference>